<name>A0A927MJ73_9BACL</name>
<comment type="caution">
    <text evidence="2">The sequence shown here is derived from an EMBL/GenBank/DDBJ whole genome shotgun (WGS) entry which is preliminary data.</text>
</comment>
<protein>
    <submittedName>
        <fullName evidence="2">Uncharacterized protein</fullName>
    </submittedName>
</protein>
<dbReference type="AlphaFoldDB" id="A0A927MJ73"/>
<evidence type="ECO:0000313" key="2">
    <source>
        <dbReference type="EMBL" id="MBE1554923.1"/>
    </source>
</evidence>
<feature type="chain" id="PRO_5037713543" evidence="1">
    <location>
        <begin position="33"/>
        <end position="113"/>
    </location>
</feature>
<organism evidence="2 3">
    <name type="scientific">Sporosarcina limicola</name>
    <dbReference type="NCBI Taxonomy" id="34101"/>
    <lineage>
        <taxon>Bacteria</taxon>
        <taxon>Bacillati</taxon>
        <taxon>Bacillota</taxon>
        <taxon>Bacilli</taxon>
        <taxon>Bacillales</taxon>
        <taxon>Caryophanaceae</taxon>
        <taxon>Sporosarcina</taxon>
    </lineage>
</organism>
<accession>A0A927MJ73</accession>
<feature type="signal peptide" evidence="1">
    <location>
        <begin position="1"/>
        <end position="32"/>
    </location>
</feature>
<gene>
    <name evidence="2" type="ORF">H4683_002001</name>
</gene>
<reference evidence="2" key="1">
    <citation type="submission" date="2020-10" db="EMBL/GenBank/DDBJ databases">
        <title>Genomic Encyclopedia of Type Strains, Phase IV (KMG-IV): sequencing the most valuable type-strain genomes for metagenomic binning, comparative biology and taxonomic classification.</title>
        <authorList>
            <person name="Goeker M."/>
        </authorList>
    </citation>
    <scope>NUCLEOTIDE SEQUENCE</scope>
    <source>
        <strain evidence="2">DSM 13886</strain>
    </source>
</reference>
<dbReference type="EMBL" id="JADBEL010000009">
    <property type="protein sequence ID" value="MBE1554923.1"/>
    <property type="molecule type" value="Genomic_DNA"/>
</dbReference>
<keyword evidence="3" id="KW-1185">Reference proteome</keyword>
<evidence type="ECO:0000313" key="3">
    <source>
        <dbReference type="Proteomes" id="UP000658225"/>
    </source>
</evidence>
<evidence type="ECO:0000256" key="1">
    <source>
        <dbReference type="SAM" id="SignalP"/>
    </source>
</evidence>
<dbReference type="RefSeq" id="WP_192598667.1">
    <property type="nucleotide sequence ID" value="NZ_JADBEL010000009.1"/>
</dbReference>
<keyword evidence="1" id="KW-0732">Signal</keyword>
<dbReference type="Proteomes" id="UP000658225">
    <property type="component" value="Unassembled WGS sequence"/>
</dbReference>
<sequence length="113" mass="12372">MYKLLKKFSITVLVVFTVVASSVFVSSTTVFAAESNSVQGHQQVSAMASDSIPPYGPIHTVKVVSPAPGPISIYFVGPIGGEWYKGRLYQSSQQFDPDGPYYITYYTGTVMKY</sequence>
<proteinExistence type="predicted"/>